<sequence length="62" mass="7149">MAKQMIDMQGSITPPPDTQPNSTDHEHFIRINEKVEVIEEFDEENVVENEEEEGLEECGTMQ</sequence>
<dbReference type="EMBL" id="LXQA010608344">
    <property type="protein sequence ID" value="MCI61886.1"/>
    <property type="molecule type" value="Genomic_DNA"/>
</dbReference>
<evidence type="ECO:0000256" key="1">
    <source>
        <dbReference type="SAM" id="MobiDB-lite"/>
    </source>
</evidence>
<comment type="caution">
    <text evidence="2">The sequence shown here is derived from an EMBL/GenBank/DDBJ whole genome shotgun (WGS) entry which is preliminary data.</text>
</comment>
<name>A0A392TP16_9FABA</name>
<protein>
    <submittedName>
        <fullName evidence="2">Uncharacterized protein</fullName>
    </submittedName>
</protein>
<proteinExistence type="predicted"/>
<feature type="non-terminal residue" evidence="2">
    <location>
        <position position="62"/>
    </location>
</feature>
<feature type="region of interest" description="Disordered" evidence="1">
    <location>
        <begin position="1"/>
        <end position="24"/>
    </location>
</feature>
<dbReference type="Proteomes" id="UP000265520">
    <property type="component" value="Unassembled WGS sequence"/>
</dbReference>
<keyword evidence="3" id="KW-1185">Reference proteome</keyword>
<evidence type="ECO:0000313" key="2">
    <source>
        <dbReference type="EMBL" id="MCI61886.1"/>
    </source>
</evidence>
<evidence type="ECO:0000313" key="3">
    <source>
        <dbReference type="Proteomes" id="UP000265520"/>
    </source>
</evidence>
<accession>A0A392TP16</accession>
<reference evidence="2 3" key="1">
    <citation type="journal article" date="2018" name="Front. Plant Sci.">
        <title>Red Clover (Trifolium pratense) and Zigzag Clover (T. medium) - A Picture of Genomic Similarities and Differences.</title>
        <authorList>
            <person name="Dluhosova J."/>
            <person name="Istvanek J."/>
            <person name="Nedelnik J."/>
            <person name="Repkova J."/>
        </authorList>
    </citation>
    <scope>NUCLEOTIDE SEQUENCE [LARGE SCALE GENOMIC DNA]</scope>
    <source>
        <strain evidence="3">cv. 10/8</strain>
        <tissue evidence="2">Leaf</tissue>
    </source>
</reference>
<organism evidence="2 3">
    <name type="scientific">Trifolium medium</name>
    <dbReference type="NCBI Taxonomy" id="97028"/>
    <lineage>
        <taxon>Eukaryota</taxon>
        <taxon>Viridiplantae</taxon>
        <taxon>Streptophyta</taxon>
        <taxon>Embryophyta</taxon>
        <taxon>Tracheophyta</taxon>
        <taxon>Spermatophyta</taxon>
        <taxon>Magnoliopsida</taxon>
        <taxon>eudicotyledons</taxon>
        <taxon>Gunneridae</taxon>
        <taxon>Pentapetalae</taxon>
        <taxon>rosids</taxon>
        <taxon>fabids</taxon>
        <taxon>Fabales</taxon>
        <taxon>Fabaceae</taxon>
        <taxon>Papilionoideae</taxon>
        <taxon>50 kb inversion clade</taxon>
        <taxon>NPAAA clade</taxon>
        <taxon>Hologalegina</taxon>
        <taxon>IRL clade</taxon>
        <taxon>Trifolieae</taxon>
        <taxon>Trifolium</taxon>
    </lineage>
</organism>
<dbReference type="AlphaFoldDB" id="A0A392TP16"/>